<dbReference type="CDD" id="cd20557">
    <property type="entry name" value="CYCLIN_ScPCL1-like"/>
    <property type="match status" value="1"/>
</dbReference>
<dbReference type="Gene3D" id="1.10.472.10">
    <property type="entry name" value="Cyclin-like"/>
    <property type="match status" value="1"/>
</dbReference>
<dbReference type="OrthoDB" id="286814at2759"/>
<evidence type="ECO:0000313" key="1">
    <source>
        <dbReference type="EMBL" id="KAA6399159.1"/>
    </source>
</evidence>
<evidence type="ECO:0008006" key="3">
    <source>
        <dbReference type="Google" id="ProtNLM"/>
    </source>
</evidence>
<evidence type="ECO:0000313" key="2">
    <source>
        <dbReference type="Proteomes" id="UP000324800"/>
    </source>
</evidence>
<reference evidence="1 2" key="1">
    <citation type="submission" date="2019-03" db="EMBL/GenBank/DDBJ databases">
        <title>Single cell metagenomics reveals metabolic interactions within the superorganism composed of flagellate Streblomastix strix and complex community of Bacteroidetes bacteria on its surface.</title>
        <authorList>
            <person name="Treitli S.C."/>
            <person name="Kolisko M."/>
            <person name="Husnik F."/>
            <person name="Keeling P."/>
            <person name="Hampl V."/>
        </authorList>
    </citation>
    <scope>NUCLEOTIDE SEQUENCE [LARGE SCALE GENOMIC DNA]</scope>
    <source>
        <strain evidence="1">ST1C</strain>
    </source>
</reference>
<proteinExistence type="predicted"/>
<sequence length="171" mass="19729">MTQEYYIKLQQLEFDSNQLPSEVQTVILSTFLASAIQEHVQGSQIFVTAETTRGLLEFIRFHAQFTLGEIISAMQLMEILLHRSREVENSGFITADNVGTALVCVCIITQKFLRDKPCLNSWWAKTFQMKLETLNDSEMIILKIMDWKLQISDWSYIQFASRKVAVENAKI</sequence>
<dbReference type="EMBL" id="SNRW01000808">
    <property type="protein sequence ID" value="KAA6399159.1"/>
    <property type="molecule type" value="Genomic_DNA"/>
</dbReference>
<name>A0A5J4WY86_9EUKA</name>
<dbReference type="Proteomes" id="UP000324800">
    <property type="component" value="Unassembled WGS sequence"/>
</dbReference>
<organism evidence="1 2">
    <name type="scientific">Streblomastix strix</name>
    <dbReference type="NCBI Taxonomy" id="222440"/>
    <lineage>
        <taxon>Eukaryota</taxon>
        <taxon>Metamonada</taxon>
        <taxon>Preaxostyla</taxon>
        <taxon>Oxymonadida</taxon>
        <taxon>Streblomastigidae</taxon>
        <taxon>Streblomastix</taxon>
    </lineage>
</organism>
<protein>
    <recommendedName>
        <fullName evidence="3">Cyclin N-terminal domain-containing protein</fullName>
    </recommendedName>
</protein>
<dbReference type="AlphaFoldDB" id="A0A5J4WY86"/>
<comment type="caution">
    <text evidence="1">The sequence shown here is derived from an EMBL/GenBank/DDBJ whole genome shotgun (WGS) entry which is preliminary data.</text>
</comment>
<gene>
    <name evidence="1" type="ORF">EZS28_005314</name>
</gene>
<accession>A0A5J4WY86</accession>